<reference evidence="2 3" key="1">
    <citation type="submission" date="2021-06" db="EMBL/GenBank/DDBJ databases">
        <title>Caerostris extrusa draft genome.</title>
        <authorList>
            <person name="Kono N."/>
            <person name="Arakawa K."/>
        </authorList>
    </citation>
    <scope>NUCLEOTIDE SEQUENCE [LARGE SCALE GENOMIC DNA]</scope>
</reference>
<proteinExistence type="predicted"/>
<evidence type="ECO:0000256" key="1">
    <source>
        <dbReference type="SAM" id="MobiDB-lite"/>
    </source>
</evidence>
<protein>
    <submittedName>
        <fullName evidence="2">Uncharacterized protein</fullName>
    </submittedName>
</protein>
<feature type="region of interest" description="Disordered" evidence="1">
    <location>
        <begin position="55"/>
        <end position="92"/>
    </location>
</feature>
<name>A0AAV4RZ80_CAEEX</name>
<feature type="compositionally biased region" description="Basic and acidic residues" evidence="1">
    <location>
        <begin position="55"/>
        <end position="80"/>
    </location>
</feature>
<keyword evidence="3" id="KW-1185">Reference proteome</keyword>
<dbReference type="Proteomes" id="UP001054945">
    <property type="component" value="Unassembled WGS sequence"/>
</dbReference>
<gene>
    <name evidence="2" type="ORF">CEXT_654091</name>
</gene>
<accession>A0AAV4RZ80</accession>
<dbReference type="AlphaFoldDB" id="A0AAV4RZ80"/>
<evidence type="ECO:0000313" key="3">
    <source>
        <dbReference type="Proteomes" id="UP001054945"/>
    </source>
</evidence>
<organism evidence="2 3">
    <name type="scientific">Caerostris extrusa</name>
    <name type="common">Bark spider</name>
    <name type="synonym">Caerostris bankana</name>
    <dbReference type="NCBI Taxonomy" id="172846"/>
    <lineage>
        <taxon>Eukaryota</taxon>
        <taxon>Metazoa</taxon>
        <taxon>Ecdysozoa</taxon>
        <taxon>Arthropoda</taxon>
        <taxon>Chelicerata</taxon>
        <taxon>Arachnida</taxon>
        <taxon>Araneae</taxon>
        <taxon>Araneomorphae</taxon>
        <taxon>Entelegynae</taxon>
        <taxon>Araneoidea</taxon>
        <taxon>Araneidae</taxon>
        <taxon>Caerostris</taxon>
    </lineage>
</organism>
<dbReference type="EMBL" id="BPLR01008544">
    <property type="protein sequence ID" value="GIY25437.1"/>
    <property type="molecule type" value="Genomic_DNA"/>
</dbReference>
<sequence>MNQKTKLFAEGDSYSRLGKPPSSIIGAASLPPQEPLLPLTSRPFFCVVTTQQRDARLPKGEQVFRSKRKQPEGGRVREEQLPGVAHPSPRTD</sequence>
<comment type="caution">
    <text evidence="2">The sequence shown here is derived from an EMBL/GenBank/DDBJ whole genome shotgun (WGS) entry which is preliminary data.</text>
</comment>
<evidence type="ECO:0000313" key="2">
    <source>
        <dbReference type="EMBL" id="GIY25437.1"/>
    </source>
</evidence>